<feature type="binding site" evidence="8">
    <location>
        <position position="164"/>
    </location>
    <ligand>
        <name>Zn(2+)</name>
        <dbReference type="ChEBI" id="CHEBI:29105"/>
        <label>1</label>
    </ligand>
</feature>
<dbReference type="PANTHER" id="PTHR32481">
    <property type="entry name" value="AMINOPEPTIDASE"/>
    <property type="match status" value="1"/>
</dbReference>
<dbReference type="eggNOG" id="COG1363">
    <property type="taxonomic scope" value="Bacteria"/>
</dbReference>
<dbReference type="PANTHER" id="PTHR32481:SF0">
    <property type="entry name" value="AMINOPEPTIDASE YPDE-RELATED"/>
    <property type="match status" value="1"/>
</dbReference>
<evidence type="ECO:0008006" key="11">
    <source>
        <dbReference type="Google" id="ProtNLM"/>
    </source>
</evidence>
<keyword evidence="10" id="KW-1185">Reference proteome</keyword>
<keyword evidence="2" id="KW-0031">Aminopeptidase</keyword>
<dbReference type="PIRSF" id="PIRSF001123">
    <property type="entry name" value="PepA_GA"/>
    <property type="match status" value="1"/>
</dbReference>
<keyword evidence="5" id="KW-0378">Hydrolase</keyword>
<proteinExistence type="inferred from homology"/>
<dbReference type="InterPro" id="IPR051464">
    <property type="entry name" value="Peptidase_M42_aminopept"/>
</dbReference>
<dbReference type="Pfam" id="PF05343">
    <property type="entry name" value="Peptidase_M42"/>
    <property type="match status" value="1"/>
</dbReference>
<dbReference type="InterPro" id="IPR023367">
    <property type="entry name" value="Peptidase_M42_dom2"/>
</dbReference>
<evidence type="ECO:0000256" key="2">
    <source>
        <dbReference type="ARBA" id="ARBA00022438"/>
    </source>
</evidence>
<protein>
    <recommendedName>
        <fullName evidence="11">Peptidase M42 family protein</fullName>
    </recommendedName>
</protein>
<dbReference type="InterPro" id="IPR008007">
    <property type="entry name" value="Peptidase_M42"/>
</dbReference>
<feature type="binding site" evidence="8">
    <location>
        <position position="62"/>
    </location>
    <ligand>
        <name>Zn(2+)</name>
        <dbReference type="ChEBI" id="CHEBI:29105"/>
        <label>1</label>
    </ligand>
</feature>
<dbReference type="Gene3D" id="3.40.630.10">
    <property type="entry name" value="Zn peptidases"/>
    <property type="match status" value="1"/>
</dbReference>
<dbReference type="SUPFAM" id="SSF53187">
    <property type="entry name" value="Zn-dependent exopeptidases"/>
    <property type="match status" value="1"/>
</dbReference>
<feature type="binding site" evidence="8">
    <location>
        <position position="195"/>
    </location>
    <ligand>
        <name>Zn(2+)</name>
        <dbReference type="ChEBI" id="CHEBI:29105"/>
        <label>2</label>
    </ligand>
</feature>
<evidence type="ECO:0000256" key="8">
    <source>
        <dbReference type="PIRSR" id="PIRSR001123-2"/>
    </source>
</evidence>
<comment type="cofactor">
    <cofactor evidence="8">
        <name>a divalent metal cation</name>
        <dbReference type="ChEBI" id="CHEBI:60240"/>
    </cofactor>
    <text evidence="8">Binds 2 divalent metal cations per subunit.</text>
</comment>
<dbReference type="CDD" id="cd05656">
    <property type="entry name" value="M42_Frv"/>
    <property type="match status" value="1"/>
</dbReference>
<feature type="binding site" evidence="8">
    <location>
        <position position="217"/>
    </location>
    <ligand>
        <name>Zn(2+)</name>
        <dbReference type="ChEBI" id="CHEBI:29105"/>
        <label>1</label>
    </ligand>
</feature>
<dbReference type="GO" id="GO:0046872">
    <property type="term" value="F:metal ion binding"/>
    <property type="evidence" value="ECO:0007669"/>
    <property type="project" value="UniProtKB-UniRule"/>
</dbReference>
<gene>
    <name evidence="9" type="ORF">HMPREF9460_01495</name>
</gene>
<keyword evidence="3" id="KW-0645">Protease</keyword>
<dbReference type="RefSeq" id="WP_044940184.1">
    <property type="nucleotide sequence ID" value="NZ_KN174162.1"/>
</dbReference>
<feature type="binding site" evidence="8">
    <location>
        <position position="304"/>
    </location>
    <ligand>
        <name>Zn(2+)</name>
        <dbReference type="ChEBI" id="CHEBI:29105"/>
        <label>2</label>
    </ligand>
</feature>
<dbReference type="HOGENOM" id="CLU_047249_1_0_9"/>
<evidence type="ECO:0000256" key="1">
    <source>
        <dbReference type="ARBA" id="ARBA00006272"/>
    </source>
</evidence>
<feature type="active site" description="Proton acceptor" evidence="7">
    <location>
        <position position="194"/>
    </location>
</feature>
<evidence type="ECO:0000256" key="5">
    <source>
        <dbReference type="ARBA" id="ARBA00022801"/>
    </source>
</evidence>
<evidence type="ECO:0000313" key="9">
    <source>
        <dbReference type="EMBL" id="KGF56028.1"/>
    </source>
</evidence>
<accession>A0A096B9C1</accession>
<feature type="binding site" evidence="8">
    <location>
        <position position="164"/>
    </location>
    <ligand>
        <name>Zn(2+)</name>
        <dbReference type="ChEBI" id="CHEBI:29105"/>
        <label>2</label>
    </ligand>
</feature>
<evidence type="ECO:0000256" key="3">
    <source>
        <dbReference type="ARBA" id="ARBA00022670"/>
    </source>
</evidence>
<comment type="caution">
    <text evidence="9">The sequence shown here is derived from an EMBL/GenBank/DDBJ whole genome shotgun (WGS) entry which is preliminary data.</text>
</comment>
<evidence type="ECO:0000256" key="6">
    <source>
        <dbReference type="PIRNR" id="PIRNR001123"/>
    </source>
</evidence>
<reference evidence="9 10" key="1">
    <citation type="submission" date="2011-08" db="EMBL/GenBank/DDBJ databases">
        <title>The Genome Sequence of Clostridium orbiscindens 1_3_50AFAA.</title>
        <authorList>
            <consortium name="The Broad Institute Genome Sequencing Platform"/>
            <person name="Earl A."/>
            <person name="Ward D."/>
            <person name="Feldgarden M."/>
            <person name="Gevers D."/>
            <person name="Daigneault M."/>
            <person name="Strauss J."/>
            <person name="Allen-Vercoe E."/>
            <person name="Young S.K."/>
            <person name="Zeng Q."/>
            <person name="Gargeya S."/>
            <person name="Fitzgerald M."/>
            <person name="Haas B."/>
            <person name="Abouelleil A."/>
            <person name="Alvarado L."/>
            <person name="Arachchi H.M."/>
            <person name="Berlin A."/>
            <person name="Brown A."/>
            <person name="Chapman S.B."/>
            <person name="Chen Z."/>
            <person name="Dunbar C."/>
            <person name="Freedman E."/>
            <person name="Gearin G."/>
            <person name="Gellesch M."/>
            <person name="Goldberg J."/>
            <person name="Griggs A."/>
            <person name="Gujja S."/>
            <person name="Heiman D."/>
            <person name="Howarth C."/>
            <person name="Larson L."/>
            <person name="Lui A."/>
            <person name="MacDonald P.J.P."/>
            <person name="Montmayeur A."/>
            <person name="Murphy C."/>
            <person name="Neiman D."/>
            <person name="Pearson M."/>
            <person name="Priest M."/>
            <person name="Roberts A."/>
            <person name="Saif S."/>
            <person name="Shea T."/>
            <person name="Shenoy N."/>
            <person name="Sisk P."/>
            <person name="Stolte C."/>
            <person name="Sykes S."/>
            <person name="Wortman J."/>
            <person name="Nusbaum C."/>
            <person name="Birren B."/>
        </authorList>
    </citation>
    <scope>NUCLEOTIDE SEQUENCE [LARGE SCALE GENOMIC DNA]</scope>
    <source>
        <strain evidence="9 10">1_3_50AFAA</strain>
    </source>
</reference>
<comment type="similarity">
    <text evidence="1 6">Belongs to the peptidase M42 family.</text>
</comment>
<dbReference type="Proteomes" id="UP000029585">
    <property type="component" value="Unassembled WGS sequence"/>
</dbReference>
<dbReference type="GO" id="GO:0004177">
    <property type="term" value="F:aminopeptidase activity"/>
    <property type="evidence" value="ECO:0007669"/>
    <property type="project" value="UniProtKB-UniRule"/>
</dbReference>
<dbReference type="PATRIC" id="fig|742738.3.peg.1542"/>
<dbReference type="GO" id="GO:0006508">
    <property type="term" value="P:proteolysis"/>
    <property type="evidence" value="ECO:0007669"/>
    <property type="project" value="UniProtKB-KW"/>
</dbReference>
<dbReference type="AlphaFoldDB" id="A0A096B9C1"/>
<dbReference type="Gene3D" id="2.40.30.40">
    <property type="entry name" value="Peptidase M42, domain 2"/>
    <property type="match status" value="1"/>
</dbReference>
<dbReference type="SUPFAM" id="SSF101821">
    <property type="entry name" value="Aminopeptidase/glucanase lid domain"/>
    <property type="match status" value="1"/>
</dbReference>
<evidence type="ECO:0000256" key="7">
    <source>
        <dbReference type="PIRSR" id="PIRSR001123-1"/>
    </source>
</evidence>
<evidence type="ECO:0000256" key="4">
    <source>
        <dbReference type="ARBA" id="ARBA00022723"/>
    </source>
</evidence>
<keyword evidence="4 8" id="KW-0479">Metal-binding</keyword>
<evidence type="ECO:0000313" key="10">
    <source>
        <dbReference type="Proteomes" id="UP000029585"/>
    </source>
</evidence>
<name>A0A096B9C1_FLAPL</name>
<organism evidence="9 10">
    <name type="scientific">Flavonifractor plautii 1_3_50AFAA</name>
    <dbReference type="NCBI Taxonomy" id="742738"/>
    <lineage>
        <taxon>Bacteria</taxon>
        <taxon>Bacillati</taxon>
        <taxon>Bacillota</taxon>
        <taxon>Clostridia</taxon>
        <taxon>Eubacteriales</taxon>
        <taxon>Oscillospiraceae</taxon>
        <taxon>Flavonifractor</taxon>
    </lineage>
</organism>
<sequence>MELIEILQALNACHGPSGSEGAVAGVLRTLAAPYVDSCTTDALGNLICHKKGIWPKVLFAAHMDSIGLMVTYIDEKGFLRFGPVGGLSAHEVLGTPVRFANGTRGVVALEGKVEPKDMKLEHLYLDIGARNEAEARTMVQVGDIAVYDTPAFCSGGRIFSPYLDDRIACAVLLMAMERLENTENDLYFVFTVQEEVGLRGARTAAYGVAPDYGIAVDVTDSDDIPSAPHVCSSVAGKGAAIKVMDSSVICHPSVVAKLEELALTGNIPCQKDILRFGGTDAGAIHQSRAGVYTGGISIPTRYVHTPLEVADLGDVEACAALVAAFAQAKLTC</sequence>
<dbReference type="EMBL" id="ADLO01000052">
    <property type="protein sequence ID" value="KGF56028.1"/>
    <property type="molecule type" value="Genomic_DNA"/>
</dbReference>